<dbReference type="PROSITE" id="PS00086">
    <property type="entry name" value="CYTOCHROME_P450"/>
    <property type="match status" value="1"/>
</dbReference>
<dbReference type="AlphaFoldDB" id="A0A5E4QSS8"/>
<evidence type="ECO:0000256" key="16">
    <source>
        <dbReference type="SAM" id="Phobius"/>
    </source>
</evidence>
<comment type="function">
    <text evidence="2">May be involved in the metabolism of insect hormones and in the breakdown of synthetic insecticides.</text>
</comment>
<feature type="transmembrane region" description="Helical" evidence="16">
    <location>
        <begin position="204"/>
        <end position="226"/>
    </location>
</feature>
<dbReference type="InterPro" id="IPR017972">
    <property type="entry name" value="Cyt_P450_CS"/>
</dbReference>
<keyword evidence="7 14" id="KW-0479">Metal-binding</keyword>
<feature type="non-terminal residue" evidence="17">
    <location>
        <position position="399"/>
    </location>
</feature>
<dbReference type="GO" id="GO:0005789">
    <property type="term" value="C:endoplasmic reticulum membrane"/>
    <property type="evidence" value="ECO:0007669"/>
    <property type="project" value="UniProtKB-SubCell"/>
</dbReference>
<accession>A0A5E4QSS8</accession>
<dbReference type="InterPro" id="IPR001128">
    <property type="entry name" value="Cyt_P450"/>
</dbReference>
<dbReference type="Pfam" id="PF00067">
    <property type="entry name" value="p450"/>
    <property type="match status" value="1"/>
</dbReference>
<evidence type="ECO:0000256" key="4">
    <source>
        <dbReference type="ARBA" id="ARBA00004406"/>
    </source>
</evidence>
<dbReference type="PRINTS" id="PR00385">
    <property type="entry name" value="P450"/>
</dbReference>
<keyword evidence="12 15" id="KW-0503">Monooxygenase</keyword>
<dbReference type="PANTHER" id="PTHR24291:SF189">
    <property type="entry name" value="CYTOCHROME P450 4C3-RELATED"/>
    <property type="match status" value="1"/>
</dbReference>
<dbReference type="InterPro" id="IPR002401">
    <property type="entry name" value="Cyt_P450_E_grp-I"/>
</dbReference>
<dbReference type="GO" id="GO:0016705">
    <property type="term" value="F:oxidoreductase activity, acting on paired donors, with incorporation or reduction of molecular oxygen"/>
    <property type="evidence" value="ECO:0007669"/>
    <property type="project" value="InterPro"/>
</dbReference>
<dbReference type="PRINTS" id="PR00463">
    <property type="entry name" value="EP450I"/>
</dbReference>
<feature type="non-terminal residue" evidence="17">
    <location>
        <position position="1"/>
    </location>
</feature>
<keyword evidence="18" id="KW-1185">Reference proteome</keyword>
<dbReference type="GO" id="GO:0020037">
    <property type="term" value="F:heme binding"/>
    <property type="evidence" value="ECO:0007669"/>
    <property type="project" value="InterPro"/>
</dbReference>
<keyword evidence="9" id="KW-0492">Microsome</keyword>
<organism evidence="17 18">
    <name type="scientific">Leptidea sinapis</name>
    <dbReference type="NCBI Taxonomy" id="189913"/>
    <lineage>
        <taxon>Eukaryota</taxon>
        <taxon>Metazoa</taxon>
        <taxon>Ecdysozoa</taxon>
        <taxon>Arthropoda</taxon>
        <taxon>Hexapoda</taxon>
        <taxon>Insecta</taxon>
        <taxon>Pterygota</taxon>
        <taxon>Neoptera</taxon>
        <taxon>Endopterygota</taxon>
        <taxon>Lepidoptera</taxon>
        <taxon>Glossata</taxon>
        <taxon>Ditrysia</taxon>
        <taxon>Papilionoidea</taxon>
        <taxon>Pieridae</taxon>
        <taxon>Dismorphiinae</taxon>
        <taxon>Leptidea</taxon>
    </lineage>
</organism>
<evidence type="ECO:0008006" key="19">
    <source>
        <dbReference type="Google" id="ProtNLM"/>
    </source>
</evidence>
<evidence type="ECO:0000256" key="6">
    <source>
        <dbReference type="ARBA" id="ARBA00022617"/>
    </source>
</evidence>
<evidence type="ECO:0000256" key="10">
    <source>
        <dbReference type="ARBA" id="ARBA00023002"/>
    </source>
</evidence>
<comment type="similarity">
    <text evidence="5 15">Belongs to the cytochrome P450 family.</text>
</comment>
<reference evidence="17 18" key="1">
    <citation type="submission" date="2017-07" db="EMBL/GenBank/DDBJ databases">
        <authorList>
            <person name="Talla V."/>
            <person name="Backstrom N."/>
        </authorList>
    </citation>
    <scope>NUCLEOTIDE SEQUENCE [LARGE SCALE GENOMIC DNA]</scope>
</reference>
<keyword evidence="16" id="KW-1133">Transmembrane helix</keyword>
<protein>
    <recommendedName>
        <fullName evidence="19">Cytochrome P450</fullName>
    </recommendedName>
</protein>
<evidence type="ECO:0000313" key="17">
    <source>
        <dbReference type="EMBL" id="VVD01220.1"/>
    </source>
</evidence>
<keyword evidence="8" id="KW-0256">Endoplasmic reticulum</keyword>
<dbReference type="InterPro" id="IPR050196">
    <property type="entry name" value="Cytochrome_P450_Monoox"/>
</dbReference>
<dbReference type="Gene3D" id="1.10.630.10">
    <property type="entry name" value="Cytochrome P450"/>
    <property type="match status" value="1"/>
</dbReference>
<dbReference type="InterPro" id="IPR036396">
    <property type="entry name" value="Cyt_P450_sf"/>
</dbReference>
<keyword evidence="11 14" id="KW-0408">Iron</keyword>
<dbReference type="PANTHER" id="PTHR24291">
    <property type="entry name" value="CYTOCHROME P450 FAMILY 4"/>
    <property type="match status" value="1"/>
</dbReference>
<evidence type="ECO:0000256" key="7">
    <source>
        <dbReference type="ARBA" id="ARBA00022723"/>
    </source>
</evidence>
<name>A0A5E4QSS8_9NEOP</name>
<dbReference type="GO" id="GO:0004497">
    <property type="term" value="F:monooxygenase activity"/>
    <property type="evidence" value="ECO:0007669"/>
    <property type="project" value="UniProtKB-KW"/>
</dbReference>
<dbReference type="SUPFAM" id="SSF48264">
    <property type="entry name" value="Cytochrome P450"/>
    <property type="match status" value="1"/>
</dbReference>
<dbReference type="EMBL" id="FZQP02005222">
    <property type="protein sequence ID" value="VVD01220.1"/>
    <property type="molecule type" value="Genomic_DNA"/>
</dbReference>
<feature type="binding site" description="axial binding residue" evidence="14">
    <location>
        <position position="345"/>
    </location>
    <ligand>
        <name>heme</name>
        <dbReference type="ChEBI" id="CHEBI:30413"/>
    </ligand>
    <ligandPart>
        <name>Fe</name>
        <dbReference type="ChEBI" id="CHEBI:18248"/>
    </ligandPart>
</feature>
<evidence type="ECO:0000256" key="3">
    <source>
        <dbReference type="ARBA" id="ARBA00004174"/>
    </source>
</evidence>
<evidence type="ECO:0000256" key="9">
    <source>
        <dbReference type="ARBA" id="ARBA00022848"/>
    </source>
</evidence>
<sequence length="399" mass="46499">VWNGIINLANGCTKLGGVAVGYFGFIPVYVPSWQNHRKQLNPSFNQQVLDEYMTVFNRQSRILMKDLECMVGKPPFDHKLLIERGALRTICGSVFGVKIDHDVEDFLKSYQNLFDLVTLRVLNPLRFFDFINERTKLYRDMSGYSDKVLKFSEEVLEKRIEEMKKMSPDELTKLSELKFKPFIDLLLQNKTFSHQQIIDEMTTMIVAGFETISTLLFFMLVILGTYSDVQEKIFNEIQEVFGDSDLDVTKDDLQKLKYTDAVIKESLRFSPIVPLIARYLTKDIQLKNRVLKKGFVCIILLYGALRHPMWGPDSEQFIPERWMDPDRLAKSPHAFAAFSFGKRNCIGKTYSFMAIKVQLVHFFRRYKVQADYSKLKMKINIIVKPESGHNISIQYRQKM</sequence>
<keyword evidence="13 16" id="KW-0472">Membrane</keyword>
<keyword evidence="6 14" id="KW-0349">Heme</keyword>
<proteinExistence type="inferred from homology"/>
<evidence type="ECO:0000256" key="1">
    <source>
        <dbReference type="ARBA" id="ARBA00001971"/>
    </source>
</evidence>
<gene>
    <name evidence="17" type="ORF">LSINAPIS_LOCUS11687</name>
</gene>
<evidence type="ECO:0000256" key="5">
    <source>
        <dbReference type="ARBA" id="ARBA00010617"/>
    </source>
</evidence>
<keyword evidence="10 15" id="KW-0560">Oxidoreductase</keyword>
<evidence type="ECO:0000256" key="2">
    <source>
        <dbReference type="ARBA" id="ARBA00003690"/>
    </source>
</evidence>
<evidence type="ECO:0000256" key="14">
    <source>
        <dbReference type="PIRSR" id="PIRSR602401-1"/>
    </source>
</evidence>
<dbReference type="GO" id="GO:0005506">
    <property type="term" value="F:iron ion binding"/>
    <property type="evidence" value="ECO:0007669"/>
    <property type="project" value="InterPro"/>
</dbReference>
<dbReference type="Proteomes" id="UP000324832">
    <property type="component" value="Unassembled WGS sequence"/>
</dbReference>
<evidence type="ECO:0000256" key="11">
    <source>
        <dbReference type="ARBA" id="ARBA00023004"/>
    </source>
</evidence>
<evidence type="ECO:0000256" key="13">
    <source>
        <dbReference type="ARBA" id="ARBA00023136"/>
    </source>
</evidence>
<comment type="cofactor">
    <cofactor evidence="1 14">
        <name>heme</name>
        <dbReference type="ChEBI" id="CHEBI:30413"/>
    </cofactor>
</comment>
<evidence type="ECO:0000313" key="18">
    <source>
        <dbReference type="Proteomes" id="UP000324832"/>
    </source>
</evidence>
<evidence type="ECO:0000256" key="15">
    <source>
        <dbReference type="RuleBase" id="RU000461"/>
    </source>
</evidence>
<keyword evidence="16" id="KW-0812">Transmembrane</keyword>
<evidence type="ECO:0000256" key="8">
    <source>
        <dbReference type="ARBA" id="ARBA00022824"/>
    </source>
</evidence>
<comment type="subcellular location">
    <subcellularLocation>
        <location evidence="4">Endoplasmic reticulum membrane</location>
        <topology evidence="4">Peripheral membrane protein</topology>
    </subcellularLocation>
    <subcellularLocation>
        <location evidence="3">Microsome membrane</location>
        <topology evidence="3">Peripheral membrane protein</topology>
    </subcellularLocation>
</comment>
<evidence type="ECO:0000256" key="12">
    <source>
        <dbReference type="ARBA" id="ARBA00023033"/>
    </source>
</evidence>